<protein>
    <submittedName>
        <fullName evidence="1">Uncharacterized protein</fullName>
    </submittedName>
</protein>
<proteinExistence type="predicted"/>
<dbReference type="EMBL" id="BAABUJ010000015">
    <property type="protein sequence ID" value="GAA5800429.1"/>
    <property type="molecule type" value="Genomic_DNA"/>
</dbReference>
<organism evidence="1 2">
    <name type="scientific">Helicostylum pulchrum</name>
    <dbReference type="NCBI Taxonomy" id="562976"/>
    <lineage>
        <taxon>Eukaryota</taxon>
        <taxon>Fungi</taxon>
        <taxon>Fungi incertae sedis</taxon>
        <taxon>Mucoromycota</taxon>
        <taxon>Mucoromycotina</taxon>
        <taxon>Mucoromycetes</taxon>
        <taxon>Mucorales</taxon>
        <taxon>Mucorineae</taxon>
        <taxon>Mucoraceae</taxon>
        <taxon>Helicostylum</taxon>
    </lineage>
</organism>
<name>A0ABP9Y092_9FUNG</name>
<sequence length="263" mass="30607">MDLFIAFAEDYLMSDISSFSDFRNVEFNKEIENMMCKDSDAKDLLVSVQQQMYIKAFMLLYVTYIKCIISSKLSGIIDPNKSIKIGYAVTIEKLVLSRLFDTEEGLKEVIYASGLIQRDNSSKKLRVIRQEKQLLPLIQQSLGLKFPLKSFFVVARFYENYVQLTQSQVVTEFSLDDDQEVIIIQEKIIHIPNIYDSLCLNMWNNIMEDGSLIQLCDAHIEYNDSEIVEIFTLENRAEFTDNLKQYIPENVRVKYSSIICLQF</sequence>
<comment type="caution">
    <text evidence="1">The sequence shown here is derived from an EMBL/GenBank/DDBJ whole genome shotgun (WGS) entry which is preliminary data.</text>
</comment>
<evidence type="ECO:0000313" key="2">
    <source>
        <dbReference type="Proteomes" id="UP001476247"/>
    </source>
</evidence>
<reference evidence="1 2" key="1">
    <citation type="submission" date="2024-04" db="EMBL/GenBank/DDBJ databases">
        <title>genome sequences of Mucor flavus KT1a and Helicostylum pulchrum KT1b strains isolation_sourced from the surface of a dry-aged beef.</title>
        <authorList>
            <person name="Toyotome T."/>
            <person name="Hosono M."/>
            <person name="Torimaru M."/>
            <person name="Fukuda K."/>
            <person name="Mikami N."/>
        </authorList>
    </citation>
    <scope>NUCLEOTIDE SEQUENCE [LARGE SCALE GENOMIC DNA]</scope>
    <source>
        <strain evidence="1 2">KT1b</strain>
    </source>
</reference>
<dbReference type="Proteomes" id="UP001476247">
    <property type="component" value="Unassembled WGS sequence"/>
</dbReference>
<gene>
    <name evidence="1" type="ORF">HPULCUR_005859</name>
</gene>
<keyword evidence="2" id="KW-1185">Reference proteome</keyword>
<accession>A0ABP9Y092</accession>
<evidence type="ECO:0000313" key="1">
    <source>
        <dbReference type="EMBL" id="GAA5800429.1"/>
    </source>
</evidence>